<organism evidence="1 2">
    <name type="scientific">Fusarium fujikuroi</name>
    <name type="common">Bakanae and foot rot disease fungus</name>
    <name type="synonym">Gibberella fujikuroi</name>
    <dbReference type="NCBI Taxonomy" id="5127"/>
    <lineage>
        <taxon>Eukaryota</taxon>
        <taxon>Fungi</taxon>
        <taxon>Dikarya</taxon>
        <taxon>Ascomycota</taxon>
        <taxon>Pezizomycotina</taxon>
        <taxon>Sordariomycetes</taxon>
        <taxon>Hypocreomycetidae</taxon>
        <taxon>Hypocreales</taxon>
        <taxon>Nectriaceae</taxon>
        <taxon>Fusarium</taxon>
        <taxon>Fusarium fujikuroi species complex</taxon>
    </lineage>
</organism>
<dbReference type="AlphaFoldDB" id="A0A9Q9UEJ1"/>
<dbReference type="Proteomes" id="UP000760494">
    <property type="component" value="Unassembled WGS sequence"/>
</dbReference>
<evidence type="ECO:0000313" key="2">
    <source>
        <dbReference type="Proteomes" id="UP000760494"/>
    </source>
</evidence>
<proteinExistence type="predicted"/>
<reference evidence="1" key="1">
    <citation type="submission" date="2019-05" db="EMBL/GenBank/DDBJ databases">
        <authorList>
            <person name="Piombo E."/>
        </authorList>
    </citation>
    <scope>NUCLEOTIDE SEQUENCE</scope>
    <source>
        <strain evidence="1">C2S</strain>
    </source>
</reference>
<accession>A0A9Q9UEJ1</accession>
<gene>
    <name evidence="1" type="ORF">C2S_10802</name>
</gene>
<sequence length="76" mass="8518">MSFSSITRPQTYFSLAISKDICMQEQAEDILGILLQLLIRSYKKAAYLALFLAKGRKNRVPDMDVFEFTLAGLGLG</sequence>
<evidence type="ECO:0000313" key="1">
    <source>
        <dbReference type="EMBL" id="VTT77970.1"/>
    </source>
</evidence>
<protein>
    <submittedName>
        <fullName evidence="1">Uncharacterized protein</fullName>
    </submittedName>
</protein>
<dbReference type="EMBL" id="CABFJX010000390">
    <property type="protein sequence ID" value="VTT77970.1"/>
    <property type="molecule type" value="Genomic_DNA"/>
</dbReference>
<comment type="caution">
    <text evidence="1">The sequence shown here is derived from an EMBL/GenBank/DDBJ whole genome shotgun (WGS) entry which is preliminary data.</text>
</comment>
<name>A0A9Q9UEJ1_FUSFU</name>